<reference evidence="8" key="1">
    <citation type="submission" date="2016-07" db="EMBL/GenBank/DDBJ databases">
        <title>Phaeobacter portensis sp. nov., a tropodithietic acid producing bacterium isolated from a German harbor.</title>
        <authorList>
            <person name="Freese H.M."/>
            <person name="Bunk B."/>
            <person name="Breider S."/>
            <person name="Brinkhoff T."/>
        </authorList>
    </citation>
    <scope>NUCLEOTIDE SEQUENCE [LARGE SCALE GENOMIC DNA]</scope>
    <source>
        <strain evidence="8">P97</strain>
    </source>
</reference>
<keyword evidence="2" id="KW-0479">Metal-binding</keyword>
<keyword evidence="8" id="KW-1185">Reference proteome</keyword>
<dbReference type="PROSITE" id="PS00198">
    <property type="entry name" value="4FE4S_FER_1"/>
    <property type="match status" value="2"/>
</dbReference>
<sequence length="424" mass="45894">MTIWENVQLSLRSQPGAQELLDRRQTVRVSHPGSSYRRYNPESDVRWPLAALCAAATARRVQQTKNEELQPERIDQVLVLHDAQTRARLIGLQDRVSVSGMNVTVAATSGLERAGHADLLHAVSDGFDWVLLEAAEEKNARLAQLREMELAACLGLEERVALFHSVAHLEQLLSEGIGQLPEITHRSEDAKGIAKPSHRREAIQLFASVTLAETADVVALPQDAPYGGIEITGDCTLCQACTWVCPTSALIGTENGSGLDFVEADCMQCGLCVSVCGQNALSLVPRLEICRDRLPVSLTHPSFCWSDGMSGSGAIDQLGRDGAAIGTDTTGGLESVDAGPLHRPLPAAGTHDCRRIKDHDHDGPDDWPKDGAGRWSEEAVSGIPDEEPASLGRAQQNSRQRSDLLPDCTRLLSLFGVTREDKLS</sequence>
<proteinExistence type="predicted"/>
<dbReference type="RefSeq" id="WP_237028986.1">
    <property type="nucleotide sequence ID" value="NZ_CP016364.1"/>
</dbReference>
<evidence type="ECO:0000256" key="4">
    <source>
        <dbReference type="ARBA" id="ARBA00023014"/>
    </source>
</evidence>
<dbReference type="Proteomes" id="UP000183859">
    <property type="component" value="Chromosome"/>
</dbReference>
<dbReference type="PANTHER" id="PTHR43687">
    <property type="entry name" value="ADENYLYLSULFATE REDUCTASE, BETA SUBUNIT"/>
    <property type="match status" value="1"/>
</dbReference>
<feature type="compositionally biased region" description="Basic and acidic residues" evidence="5">
    <location>
        <begin position="351"/>
        <end position="377"/>
    </location>
</feature>
<dbReference type="KEGG" id="php:PhaeoP97_01289"/>
<feature type="region of interest" description="Disordered" evidence="5">
    <location>
        <begin position="320"/>
        <end position="403"/>
    </location>
</feature>
<feature type="domain" description="4Fe-4S ferredoxin-type" evidence="6">
    <location>
        <begin position="227"/>
        <end position="255"/>
    </location>
</feature>
<keyword evidence="4" id="KW-0411">Iron-sulfur</keyword>
<evidence type="ECO:0000256" key="1">
    <source>
        <dbReference type="ARBA" id="ARBA00022485"/>
    </source>
</evidence>
<dbReference type="AlphaFoldDB" id="A0A1L3I3L4"/>
<dbReference type="PANTHER" id="PTHR43687:SF4">
    <property type="entry name" value="BLR5484 PROTEIN"/>
    <property type="match status" value="1"/>
</dbReference>
<dbReference type="InterPro" id="IPR017900">
    <property type="entry name" value="4Fe4S_Fe_S_CS"/>
</dbReference>
<evidence type="ECO:0000256" key="2">
    <source>
        <dbReference type="ARBA" id="ARBA00022723"/>
    </source>
</evidence>
<dbReference type="EMBL" id="CP016364">
    <property type="protein sequence ID" value="APG46714.1"/>
    <property type="molecule type" value="Genomic_DNA"/>
</dbReference>
<evidence type="ECO:0000256" key="3">
    <source>
        <dbReference type="ARBA" id="ARBA00023004"/>
    </source>
</evidence>
<dbReference type="PROSITE" id="PS51379">
    <property type="entry name" value="4FE4S_FER_2"/>
    <property type="match status" value="2"/>
</dbReference>
<dbReference type="InterPro" id="IPR017896">
    <property type="entry name" value="4Fe4S_Fe-S-bd"/>
</dbReference>
<feature type="compositionally biased region" description="Low complexity" evidence="5">
    <location>
        <begin position="320"/>
        <end position="332"/>
    </location>
</feature>
<dbReference type="GO" id="GO:0046872">
    <property type="term" value="F:metal ion binding"/>
    <property type="evidence" value="ECO:0007669"/>
    <property type="project" value="UniProtKB-KW"/>
</dbReference>
<dbReference type="SUPFAM" id="SSF54862">
    <property type="entry name" value="4Fe-4S ferredoxins"/>
    <property type="match status" value="1"/>
</dbReference>
<dbReference type="Gene3D" id="3.30.70.20">
    <property type="match status" value="1"/>
</dbReference>
<name>A0A1L3I3L4_9RHOB</name>
<keyword evidence="3" id="KW-0408">Iron</keyword>
<feature type="domain" description="4Fe-4S ferredoxin-type" evidence="6">
    <location>
        <begin position="257"/>
        <end position="286"/>
    </location>
</feature>
<dbReference type="GO" id="GO:0051539">
    <property type="term" value="F:4 iron, 4 sulfur cluster binding"/>
    <property type="evidence" value="ECO:0007669"/>
    <property type="project" value="UniProtKB-KW"/>
</dbReference>
<evidence type="ECO:0000313" key="8">
    <source>
        <dbReference type="Proteomes" id="UP000183859"/>
    </source>
</evidence>
<evidence type="ECO:0000313" key="7">
    <source>
        <dbReference type="EMBL" id="APG46714.1"/>
    </source>
</evidence>
<organism evidence="7 8">
    <name type="scientific">Phaeobacter porticola</name>
    <dbReference type="NCBI Taxonomy" id="1844006"/>
    <lineage>
        <taxon>Bacteria</taxon>
        <taxon>Pseudomonadati</taxon>
        <taxon>Pseudomonadota</taxon>
        <taxon>Alphaproteobacteria</taxon>
        <taxon>Rhodobacterales</taxon>
        <taxon>Roseobacteraceae</taxon>
        <taxon>Phaeobacter</taxon>
    </lineage>
</organism>
<keyword evidence="7" id="KW-0670">Pyruvate</keyword>
<evidence type="ECO:0000259" key="6">
    <source>
        <dbReference type="PROSITE" id="PS51379"/>
    </source>
</evidence>
<protein>
    <submittedName>
        <fullName evidence="7">Pyruvate:ferredoxin oxidoreductase</fullName>
    </submittedName>
</protein>
<evidence type="ECO:0000256" key="5">
    <source>
        <dbReference type="SAM" id="MobiDB-lite"/>
    </source>
</evidence>
<dbReference type="Pfam" id="PF13187">
    <property type="entry name" value="Fer4_9"/>
    <property type="match status" value="1"/>
</dbReference>
<dbReference type="InterPro" id="IPR050572">
    <property type="entry name" value="Fe-S_Ferredoxin"/>
</dbReference>
<dbReference type="STRING" id="1844006.PhaeoP97_01289"/>
<accession>A0A1L3I3L4</accession>
<gene>
    <name evidence="7" type="ORF">PhaeoP97_01289</name>
</gene>
<keyword evidence="1" id="KW-0004">4Fe-4S</keyword>